<dbReference type="InterPro" id="IPR023213">
    <property type="entry name" value="CAT-like_dom_sf"/>
</dbReference>
<proteinExistence type="predicted"/>
<sequence length="383" mass="41247">MTLTAARPYTRRISPIERGYLNAAATGTPQLIQMVIEGEGTLDAVALRRAARAATEASPGLAVRRRGALWRADGTVPEVVELPAGTGLDHPFFHRDLSVVTGPVCELGLIPDAGSTRLVVRASHIVTDGRGLRQWIADLFRSLRGEDLAGCPDTVDDAHFRAAAGDVRPAPAATRLTGLPAIIGEGPAGERPLWLRRRVPAAPSGVTARAAAALSRHLTTDTGRLIVPVDLRRHDPTTRSTANLTSQLVLDLRRDDGWKRVHSTLVRALIAKTEVAVLDRDFLRDNPFANNLSEAREFDGTRFPCTAIISDHGEVDPQAFSTPAFRTTSFSTLPMLVPYAEMFLSACRVGDSTELTLACRDRPGAREKAGALLDDITEALHSG</sequence>
<dbReference type="RefSeq" id="WP_147982760.1">
    <property type="nucleotide sequence ID" value="NZ_RDBM01000017.1"/>
</dbReference>
<comment type="caution">
    <text evidence="1">The sequence shown here is derived from an EMBL/GenBank/DDBJ whole genome shotgun (WGS) entry which is preliminary data.</text>
</comment>
<dbReference type="SUPFAM" id="SSF52777">
    <property type="entry name" value="CoA-dependent acyltransferases"/>
    <property type="match status" value="1"/>
</dbReference>
<accession>A0A652LAV7</accession>
<dbReference type="AlphaFoldDB" id="A0A652LAV7"/>
<evidence type="ECO:0008006" key="2">
    <source>
        <dbReference type="Google" id="ProtNLM"/>
    </source>
</evidence>
<reference evidence="1" key="1">
    <citation type="submission" date="2018-10" db="EMBL/GenBank/DDBJ databases">
        <authorList>
            <person name="Hariharan J."/>
            <person name="Choudoir M.J."/>
            <person name="Diebold P."/>
            <person name="Panke-Buisse K."/>
            <person name="Campbell A.N."/>
            <person name="Buckley D.H."/>
        </authorList>
    </citation>
    <scope>NUCLEOTIDE SEQUENCE</scope>
    <source>
        <strain evidence="1">Gb1</strain>
    </source>
</reference>
<gene>
    <name evidence="1" type="ORF">EAO74_04660</name>
</gene>
<dbReference type="Gene3D" id="3.30.559.10">
    <property type="entry name" value="Chloramphenicol acetyltransferase-like domain"/>
    <property type="match status" value="1"/>
</dbReference>
<organism evidence="1">
    <name type="scientific">Streptomyces sp. gb1(2016)</name>
    <dbReference type="NCBI Taxonomy" id="1828321"/>
    <lineage>
        <taxon>Bacteria</taxon>
        <taxon>Bacillati</taxon>
        <taxon>Actinomycetota</taxon>
        <taxon>Actinomycetes</taxon>
        <taxon>Kitasatosporales</taxon>
        <taxon>Streptomycetaceae</taxon>
        <taxon>Streptomyces</taxon>
    </lineage>
</organism>
<name>A0A652LAV7_9ACTN</name>
<protein>
    <recommendedName>
        <fullName evidence="2">Peptide synthetase</fullName>
    </recommendedName>
</protein>
<dbReference type="EMBL" id="RDBM01000017">
    <property type="protein sequence ID" value="TXS33175.1"/>
    <property type="molecule type" value="Genomic_DNA"/>
</dbReference>
<evidence type="ECO:0000313" key="1">
    <source>
        <dbReference type="EMBL" id="TXS33175.1"/>
    </source>
</evidence>